<protein>
    <submittedName>
        <fullName evidence="3">MerR family transcriptional regulator</fullName>
    </submittedName>
</protein>
<dbReference type="CDD" id="cd00592">
    <property type="entry name" value="HTH_MerR-like"/>
    <property type="match status" value="1"/>
</dbReference>
<dbReference type="PROSITE" id="PS50937">
    <property type="entry name" value="HTH_MERR_2"/>
    <property type="match status" value="1"/>
</dbReference>
<accession>A0ABV8FM01</accession>
<proteinExistence type="predicted"/>
<comment type="caution">
    <text evidence="3">The sequence shown here is derived from an EMBL/GenBank/DDBJ whole genome shotgun (WGS) entry which is preliminary data.</text>
</comment>
<dbReference type="SMART" id="SM00422">
    <property type="entry name" value="HTH_MERR"/>
    <property type="match status" value="1"/>
</dbReference>
<dbReference type="Pfam" id="PF13411">
    <property type="entry name" value="MerR_1"/>
    <property type="match status" value="1"/>
</dbReference>
<dbReference type="PANTHER" id="PTHR30204:SF93">
    <property type="entry name" value="HTH MERR-TYPE DOMAIN-CONTAINING PROTEIN"/>
    <property type="match status" value="1"/>
</dbReference>
<dbReference type="RefSeq" id="WP_378531836.1">
    <property type="nucleotide sequence ID" value="NZ_JBHSBH010000007.1"/>
</dbReference>
<name>A0ABV8FM01_9ACTN</name>
<keyword evidence="4" id="KW-1185">Reference proteome</keyword>
<dbReference type="InterPro" id="IPR009061">
    <property type="entry name" value="DNA-bd_dom_put_sf"/>
</dbReference>
<evidence type="ECO:0000256" key="1">
    <source>
        <dbReference type="ARBA" id="ARBA00023125"/>
    </source>
</evidence>
<dbReference type="SUPFAM" id="SSF46955">
    <property type="entry name" value="Putative DNA-binding domain"/>
    <property type="match status" value="1"/>
</dbReference>
<evidence type="ECO:0000259" key="2">
    <source>
        <dbReference type="PROSITE" id="PS50937"/>
    </source>
</evidence>
<keyword evidence="1" id="KW-0238">DNA-binding</keyword>
<reference evidence="4" key="1">
    <citation type="journal article" date="2019" name="Int. J. Syst. Evol. Microbiol.">
        <title>The Global Catalogue of Microorganisms (GCM) 10K type strain sequencing project: providing services to taxonomists for standard genome sequencing and annotation.</title>
        <authorList>
            <consortium name="The Broad Institute Genomics Platform"/>
            <consortium name="The Broad Institute Genome Sequencing Center for Infectious Disease"/>
            <person name="Wu L."/>
            <person name="Ma J."/>
        </authorList>
    </citation>
    <scope>NUCLEOTIDE SEQUENCE [LARGE SCALE GENOMIC DNA]</scope>
    <source>
        <strain evidence="4">TBRC 1826</strain>
    </source>
</reference>
<gene>
    <name evidence="3" type="ORF">ACFOVU_09200</name>
</gene>
<dbReference type="Gene3D" id="1.10.1660.10">
    <property type="match status" value="1"/>
</dbReference>
<sequence length="250" mass="28001">MAWSTRELAELAGTSLRAVRHYHEVGLLEEPERRANGYKCYGVTHLVRLMRIKRLSELGFSLAQIAEMDDTGARPDQALRTLDAELAETVRRLQRVRTELALVARRSGFTELPPEVAMAATEVGLSGAARSLAAVWTRLLGPRALESYIELLRHYKAEPADAEFTDLPADADEATRSELAERLLPISRDVLTAHPELHDPANMVSRNPKFTTETIRSALGDLFNPAQLDVLRRIERTLAREQRSLREKAG</sequence>
<organism evidence="3 4">
    <name type="scientific">Nocardiopsis sediminis</name>
    <dbReference type="NCBI Taxonomy" id="1778267"/>
    <lineage>
        <taxon>Bacteria</taxon>
        <taxon>Bacillati</taxon>
        <taxon>Actinomycetota</taxon>
        <taxon>Actinomycetes</taxon>
        <taxon>Streptosporangiales</taxon>
        <taxon>Nocardiopsidaceae</taxon>
        <taxon>Nocardiopsis</taxon>
    </lineage>
</organism>
<evidence type="ECO:0000313" key="4">
    <source>
        <dbReference type="Proteomes" id="UP001595847"/>
    </source>
</evidence>
<dbReference type="EMBL" id="JBHSBH010000007">
    <property type="protein sequence ID" value="MFC3996088.1"/>
    <property type="molecule type" value="Genomic_DNA"/>
</dbReference>
<dbReference type="PANTHER" id="PTHR30204">
    <property type="entry name" value="REDOX-CYCLING DRUG-SENSING TRANSCRIPTIONAL ACTIVATOR SOXR"/>
    <property type="match status" value="1"/>
</dbReference>
<evidence type="ECO:0000313" key="3">
    <source>
        <dbReference type="EMBL" id="MFC3996088.1"/>
    </source>
</evidence>
<feature type="domain" description="HTH merR-type" evidence="2">
    <location>
        <begin position="2"/>
        <end position="71"/>
    </location>
</feature>
<dbReference type="InterPro" id="IPR000551">
    <property type="entry name" value="MerR-type_HTH_dom"/>
</dbReference>
<dbReference type="InterPro" id="IPR047057">
    <property type="entry name" value="MerR_fam"/>
</dbReference>
<dbReference type="Proteomes" id="UP001595847">
    <property type="component" value="Unassembled WGS sequence"/>
</dbReference>